<feature type="signal peptide" evidence="2">
    <location>
        <begin position="1"/>
        <end position="24"/>
    </location>
</feature>
<dbReference type="RefSeq" id="WP_145077238.1">
    <property type="nucleotide sequence ID" value="NZ_CP036425.1"/>
</dbReference>
<evidence type="ECO:0000313" key="5">
    <source>
        <dbReference type="Proteomes" id="UP000317369"/>
    </source>
</evidence>
<evidence type="ECO:0000256" key="1">
    <source>
        <dbReference type="ARBA" id="ARBA00022801"/>
    </source>
</evidence>
<keyword evidence="1 4" id="KW-0378">Hydrolase</keyword>
<evidence type="ECO:0000256" key="2">
    <source>
        <dbReference type="SAM" id="SignalP"/>
    </source>
</evidence>
<dbReference type="Gene3D" id="3.40.50.1820">
    <property type="entry name" value="alpha/beta hydrolase"/>
    <property type="match status" value="1"/>
</dbReference>
<dbReference type="Pfam" id="PF20434">
    <property type="entry name" value="BD-FAE"/>
    <property type="match status" value="1"/>
</dbReference>
<dbReference type="InterPro" id="IPR029058">
    <property type="entry name" value="AB_hydrolase_fold"/>
</dbReference>
<dbReference type="EC" id="3.1.1.1" evidence="4"/>
<dbReference type="InterPro" id="IPR049492">
    <property type="entry name" value="BD-FAE-like_dom"/>
</dbReference>
<feature type="domain" description="BD-FAE-like" evidence="3">
    <location>
        <begin position="55"/>
        <end position="156"/>
    </location>
</feature>
<protein>
    <submittedName>
        <fullName evidence="4">Carboxylesterase NlhH</fullName>
        <ecNumber evidence="4">3.1.1.1</ecNumber>
    </submittedName>
</protein>
<dbReference type="GO" id="GO:0106435">
    <property type="term" value="F:carboxylesterase activity"/>
    <property type="evidence" value="ECO:0007669"/>
    <property type="project" value="UniProtKB-EC"/>
</dbReference>
<dbReference type="InterPro" id="IPR050300">
    <property type="entry name" value="GDXG_lipolytic_enzyme"/>
</dbReference>
<feature type="chain" id="PRO_5022088223" evidence="2">
    <location>
        <begin position="25"/>
        <end position="287"/>
    </location>
</feature>
<dbReference type="EMBL" id="CP036425">
    <property type="protein sequence ID" value="QDU33856.1"/>
    <property type="molecule type" value="Genomic_DNA"/>
</dbReference>
<dbReference type="PANTHER" id="PTHR48081">
    <property type="entry name" value="AB HYDROLASE SUPERFAMILY PROTEIN C4A8.06C"/>
    <property type="match status" value="1"/>
</dbReference>
<evidence type="ECO:0000313" key="4">
    <source>
        <dbReference type="EMBL" id="QDU33856.1"/>
    </source>
</evidence>
<sequence precursor="true">MTSFKLIFACILFCIFMLCIPASAADEPIKYTTKSDIFYPTDENPTDYQTQLCRLDIYYPTNKTNFPTVIWLHSGGLYTGNKYIPGELTNKGFAVVAVNYRLHPKVKAPVYIEDAAAAVAWVFNNITQYGGNPDKIYLSGASAGGYLTSMIGLDKRWLAKHSIDANRLAALIPITGQAITHFTIRKERGIPNTQPLIDDLAPLFHVRKDAPPMLLITGDRDLELFGRYEENAYLHRMMKIAGHTQTKLIEQEYCNHGQVVPPSFPFMIRFINELEQSAAQHTKLQNE</sequence>
<accession>A0A517YUH1</accession>
<keyword evidence="5" id="KW-1185">Reference proteome</keyword>
<reference evidence="4 5" key="1">
    <citation type="submission" date="2019-02" db="EMBL/GenBank/DDBJ databases">
        <title>Deep-cultivation of Planctomycetes and their phenomic and genomic characterization uncovers novel biology.</title>
        <authorList>
            <person name="Wiegand S."/>
            <person name="Jogler M."/>
            <person name="Boedeker C."/>
            <person name="Pinto D."/>
            <person name="Vollmers J."/>
            <person name="Rivas-Marin E."/>
            <person name="Kohn T."/>
            <person name="Peeters S.H."/>
            <person name="Heuer A."/>
            <person name="Rast P."/>
            <person name="Oberbeckmann S."/>
            <person name="Bunk B."/>
            <person name="Jeske O."/>
            <person name="Meyerdierks A."/>
            <person name="Storesund J.E."/>
            <person name="Kallscheuer N."/>
            <person name="Luecker S."/>
            <person name="Lage O.M."/>
            <person name="Pohl T."/>
            <person name="Merkel B.J."/>
            <person name="Hornburger P."/>
            <person name="Mueller R.-W."/>
            <person name="Bruemmer F."/>
            <person name="Labrenz M."/>
            <person name="Spormann A.M."/>
            <person name="Op den Camp H."/>
            <person name="Overmann J."/>
            <person name="Amann R."/>
            <person name="Jetten M.S.M."/>
            <person name="Mascher T."/>
            <person name="Medema M.H."/>
            <person name="Devos D.P."/>
            <person name="Kaster A.-K."/>
            <person name="Ovreas L."/>
            <person name="Rohde M."/>
            <person name="Galperin M.Y."/>
            <person name="Jogler C."/>
        </authorList>
    </citation>
    <scope>NUCLEOTIDE SEQUENCE [LARGE SCALE GENOMIC DNA]</scope>
    <source>
        <strain evidence="4 5">KS4</strain>
    </source>
</reference>
<proteinExistence type="predicted"/>
<dbReference type="OrthoDB" id="9806180at2"/>
<organism evidence="4 5">
    <name type="scientific">Poriferisphaera corsica</name>
    <dbReference type="NCBI Taxonomy" id="2528020"/>
    <lineage>
        <taxon>Bacteria</taxon>
        <taxon>Pseudomonadati</taxon>
        <taxon>Planctomycetota</taxon>
        <taxon>Phycisphaerae</taxon>
        <taxon>Phycisphaerales</taxon>
        <taxon>Phycisphaeraceae</taxon>
        <taxon>Poriferisphaera</taxon>
    </lineage>
</organism>
<dbReference type="SUPFAM" id="SSF53474">
    <property type="entry name" value="alpha/beta-Hydrolases"/>
    <property type="match status" value="1"/>
</dbReference>
<name>A0A517YUH1_9BACT</name>
<gene>
    <name evidence="4" type="primary">nlhH_2</name>
    <name evidence="4" type="ORF">KS4_19150</name>
</gene>
<dbReference type="Proteomes" id="UP000317369">
    <property type="component" value="Chromosome"/>
</dbReference>
<dbReference type="KEGG" id="pcor:KS4_19150"/>
<dbReference type="AlphaFoldDB" id="A0A517YUH1"/>
<evidence type="ECO:0000259" key="3">
    <source>
        <dbReference type="Pfam" id="PF20434"/>
    </source>
</evidence>
<dbReference type="PANTHER" id="PTHR48081:SF9">
    <property type="entry name" value="CARBOXYLESTERASE"/>
    <property type="match status" value="1"/>
</dbReference>
<keyword evidence="2" id="KW-0732">Signal</keyword>